<dbReference type="Pfam" id="PF12277">
    <property type="entry name" value="DUF3618"/>
    <property type="match status" value="1"/>
</dbReference>
<name>A0A4V2EWK4_9MICO</name>
<keyword evidence="1" id="KW-1133">Transmembrane helix</keyword>
<accession>A0A4V2EWK4</accession>
<evidence type="ECO:0000256" key="1">
    <source>
        <dbReference type="SAM" id="Phobius"/>
    </source>
</evidence>
<reference evidence="2 3" key="1">
    <citation type="journal article" date="2015" name="Stand. Genomic Sci.">
        <title>Genomic Encyclopedia of Bacterial and Archaeal Type Strains, Phase III: the genomes of soil and plant-associated and newly described type strains.</title>
        <authorList>
            <person name="Whitman W.B."/>
            <person name="Woyke T."/>
            <person name="Klenk H.P."/>
            <person name="Zhou Y."/>
            <person name="Lilburn T.G."/>
            <person name="Beck B.J."/>
            <person name="De Vos P."/>
            <person name="Vandamme P."/>
            <person name="Eisen J.A."/>
            <person name="Garrity G."/>
            <person name="Hugenholtz P."/>
            <person name="Kyrpides N.C."/>
        </authorList>
    </citation>
    <scope>NUCLEOTIDE SEQUENCE [LARGE SCALE GENOMIC DNA]</scope>
    <source>
        <strain evidence="2 3">CV2</strain>
    </source>
</reference>
<keyword evidence="1" id="KW-0472">Membrane</keyword>
<dbReference type="RefSeq" id="WP_157985534.1">
    <property type="nucleotide sequence ID" value="NZ_SGWW01000003.1"/>
</dbReference>
<dbReference type="OrthoDB" id="5126074at2"/>
<organism evidence="2 3">
    <name type="scientific">Microcella putealis</name>
    <dbReference type="NCBI Taxonomy" id="337005"/>
    <lineage>
        <taxon>Bacteria</taxon>
        <taxon>Bacillati</taxon>
        <taxon>Actinomycetota</taxon>
        <taxon>Actinomycetes</taxon>
        <taxon>Micrococcales</taxon>
        <taxon>Microbacteriaceae</taxon>
        <taxon>Microcella</taxon>
    </lineage>
</organism>
<sequence>MSDSPIRPAKEVRDELAATLDELETRLNPKVQASELSRRVRAGYAKNPVPYLIGAAVATAVVVGLVAWAIAGDD</sequence>
<dbReference type="InterPro" id="IPR022062">
    <property type="entry name" value="DUF3618"/>
</dbReference>
<protein>
    <submittedName>
        <fullName evidence="2">Uncharacterized protein DUF3618</fullName>
    </submittedName>
</protein>
<evidence type="ECO:0000313" key="3">
    <source>
        <dbReference type="Proteomes" id="UP000293519"/>
    </source>
</evidence>
<evidence type="ECO:0000313" key="2">
    <source>
        <dbReference type="EMBL" id="RZS56300.1"/>
    </source>
</evidence>
<feature type="transmembrane region" description="Helical" evidence="1">
    <location>
        <begin position="49"/>
        <end position="71"/>
    </location>
</feature>
<keyword evidence="1" id="KW-0812">Transmembrane</keyword>
<gene>
    <name evidence="2" type="ORF">EV141_1757</name>
</gene>
<comment type="caution">
    <text evidence="2">The sequence shown here is derived from an EMBL/GenBank/DDBJ whole genome shotgun (WGS) entry which is preliminary data.</text>
</comment>
<dbReference type="Proteomes" id="UP000293519">
    <property type="component" value="Unassembled WGS sequence"/>
</dbReference>
<proteinExistence type="predicted"/>
<dbReference type="AlphaFoldDB" id="A0A4V2EWK4"/>
<dbReference type="EMBL" id="SGWW01000003">
    <property type="protein sequence ID" value="RZS56300.1"/>
    <property type="molecule type" value="Genomic_DNA"/>
</dbReference>
<keyword evidence="3" id="KW-1185">Reference proteome</keyword>